<keyword evidence="3" id="KW-1185">Reference proteome</keyword>
<reference evidence="2 3" key="1">
    <citation type="submission" date="2023-12" db="EMBL/GenBank/DDBJ databases">
        <title>Blastococcus brunescens sp. nov., an actonobacterium isolated from sandstone collected in sahara desert.</title>
        <authorList>
            <person name="Gtari M."/>
            <person name="Ghodhbane F."/>
        </authorList>
    </citation>
    <scope>NUCLEOTIDE SEQUENCE [LARGE SCALE GENOMIC DNA]</scope>
    <source>
        <strain evidence="2 3">BMG 8361</strain>
    </source>
</reference>
<sequence length="106" mass="11220">MRDHLETLADRAPDSVASYVAMARRTTERALAAGRLKRHEGAPLLDLLDGTPRETPSGDGRAHRCHRRGDRGRPPQGAGGPARVRRAGPHDGRPARGPPDAGPGGP</sequence>
<feature type="region of interest" description="Disordered" evidence="1">
    <location>
        <begin position="40"/>
        <end position="106"/>
    </location>
</feature>
<gene>
    <name evidence="2" type="ORF">U6N30_01640</name>
</gene>
<protein>
    <recommendedName>
        <fullName evidence="4">Core-binding (CB) domain-containing protein</fullName>
    </recommendedName>
</protein>
<dbReference type="Proteomes" id="UP001324287">
    <property type="component" value="Chromosome"/>
</dbReference>
<name>A0ABZ1B159_9ACTN</name>
<evidence type="ECO:0000313" key="2">
    <source>
        <dbReference type="EMBL" id="WRL64542.1"/>
    </source>
</evidence>
<proteinExistence type="predicted"/>
<organism evidence="2 3">
    <name type="scientific">Blastococcus brunescens</name>
    <dbReference type="NCBI Taxonomy" id="1564165"/>
    <lineage>
        <taxon>Bacteria</taxon>
        <taxon>Bacillati</taxon>
        <taxon>Actinomycetota</taxon>
        <taxon>Actinomycetes</taxon>
        <taxon>Geodermatophilales</taxon>
        <taxon>Geodermatophilaceae</taxon>
        <taxon>Blastococcus</taxon>
    </lineage>
</organism>
<evidence type="ECO:0008006" key="4">
    <source>
        <dbReference type="Google" id="ProtNLM"/>
    </source>
</evidence>
<feature type="compositionally biased region" description="Pro residues" evidence="1">
    <location>
        <begin position="96"/>
        <end position="106"/>
    </location>
</feature>
<evidence type="ECO:0000313" key="3">
    <source>
        <dbReference type="Proteomes" id="UP001324287"/>
    </source>
</evidence>
<evidence type="ECO:0000256" key="1">
    <source>
        <dbReference type="SAM" id="MobiDB-lite"/>
    </source>
</evidence>
<dbReference type="EMBL" id="CP141261">
    <property type="protein sequence ID" value="WRL64542.1"/>
    <property type="molecule type" value="Genomic_DNA"/>
</dbReference>
<accession>A0ABZ1B159</accession>